<dbReference type="InterPro" id="IPR009057">
    <property type="entry name" value="Homeodomain-like_sf"/>
</dbReference>
<evidence type="ECO:0000256" key="2">
    <source>
        <dbReference type="ARBA" id="ARBA00023242"/>
    </source>
</evidence>
<evidence type="ECO:0000256" key="3">
    <source>
        <dbReference type="SAM" id="MobiDB-lite"/>
    </source>
</evidence>
<accession>A0A814G3D5</accession>
<dbReference type="Proteomes" id="UP000663860">
    <property type="component" value="Unassembled WGS sequence"/>
</dbReference>
<dbReference type="PANTHER" id="PTHR21677:SF1">
    <property type="entry name" value="PROTEIN CRAMPED-LIKE"/>
    <property type="match status" value="1"/>
</dbReference>
<name>A0A814G3D5_9BILA</name>
<dbReference type="GO" id="GO:0003677">
    <property type="term" value="F:DNA binding"/>
    <property type="evidence" value="ECO:0007669"/>
    <property type="project" value="UniProtKB-KW"/>
</dbReference>
<comment type="caution">
    <text evidence="4">The sequence shown here is derived from an EMBL/GenBank/DDBJ whole genome shotgun (WGS) entry which is preliminary data.</text>
</comment>
<dbReference type="AlphaFoldDB" id="A0A814G3D5"/>
<evidence type="ECO:0000313" key="4">
    <source>
        <dbReference type="EMBL" id="CAF0992985.1"/>
    </source>
</evidence>
<dbReference type="SUPFAM" id="SSF46689">
    <property type="entry name" value="Homeodomain-like"/>
    <property type="match status" value="1"/>
</dbReference>
<dbReference type="GO" id="GO:0007389">
    <property type="term" value="P:pattern specification process"/>
    <property type="evidence" value="ECO:0007669"/>
    <property type="project" value="TreeGrafter"/>
</dbReference>
<gene>
    <name evidence="4" type="ORF">IZO911_LOCUS17209</name>
</gene>
<dbReference type="EMBL" id="CAJNOE010000159">
    <property type="protein sequence ID" value="CAF0992985.1"/>
    <property type="molecule type" value="Genomic_DNA"/>
</dbReference>
<evidence type="ECO:0000313" key="5">
    <source>
        <dbReference type="Proteomes" id="UP000663860"/>
    </source>
</evidence>
<keyword evidence="1" id="KW-0238">DNA-binding</keyword>
<dbReference type="Gene3D" id="1.10.10.60">
    <property type="entry name" value="Homeodomain-like"/>
    <property type="match status" value="1"/>
</dbReference>
<sequence>MNETTEDDNKIELLPPPPLPPIINVIEDSIASRTKEITKRPKRERSPPIQILPPAPKIKKVKEVAPKLPDKTKWTLEEQKQFFGALRIYGKNFEALGQFFNTRRRLVNPEAQKRTFGQIRCFYYRSFRTVSKLCTFTEEEKSNVDSFELRSVLAYLCLKPKVKYFDKKPTITVLHQLIRNGNAFIRVKGQREHVSIIGKALKPPKTSTTLGSTKQTDRTLSKHVKILLSPASSNAYMRVALSCRYPHVEVLLSRSTTIYELIDKLTQYWQLNNHAHCVNQLFKDDSSSEQFILYPHGSYLISIDSPLLPNDIIDLSARKQARSRSDSEHSTEPYIDSSLNIIRKKANLSENDESTGGIHNSSISPVTNSNKSNLARTAILSAAKRAACNNMNNCDGTAFTLIDGTEDEADSSAGLFKQRFDTIDLTDEFASEDEIEPDANVPAPVIIVMEQLLHLLMFASEDEIEPDANVPAPVSQTVTMPTVNNPTITLADLTQGMTRINSLFSTLTIGELQKLLQRPKELRLIYDFNNLSRTNTNELSSTYLHYVIQIANQCLTSIAERQLQTEMKTAKKTNTKKQQILRSKCYCTCCSHHHHQLNTKDQKRSSTKVNNSSNTDISALLQKAQSIPAEEFLNEDILTVQTSSNNINNNANLISDGDLHNKQTPLSQLDEQSDIFNSLSWPTETVTTSLEQSQLPALSQPPISTLFNSTTTSTTPELSPLLTLLLPMMNGVEPTPPPSTQPKPSAIVFSSNNGVIDDPLIQSLAAEQAASANNYDLLLYRHKRVRRPLRYGDQSTQDEADSSAGLFKQRFDTIDLTDEFASEDEIEPDANVPAPVSQTVTMPTVNNPTITLADLTQGMTRINSLFSTLTIGELQKLLQRPKELRLIYDFNNLSRTNTNESSSTYLHYVIQIANQCLTSIAERQLQTEMKTAKKTNTKKQQILRSKCYCTCCSHHHHQLNTKDQKRSSTKFNNSSNTDICALLQKAQSIPAEEFLNEDILTVQTSSNNINNNANLISDGDLHNKQTPLSQLDEQSDIFNSLTWPTETVTTSLEQSQLPALSQPPISTLSNSTTTTSPELSPLLTLLLPMMNGVEPTPPPPPQPKSSAIVFSSNNGVIDDPLIQSLAAEQAASANNYDLLLYRHKRVHIFLFPCL</sequence>
<keyword evidence="2" id="KW-0539">Nucleus</keyword>
<reference evidence="4" key="1">
    <citation type="submission" date="2021-02" db="EMBL/GenBank/DDBJ databases">
        <authorList>
            <person name="Nowell W R."/>
        </authorList>
    </citation>
    <scope>NUCLEOTIDE SEQUENCE</scope>
</reference>
<dbReference type="PANTHER" id="PTHR21677">
    <property type="entry name" value="CRAMPED PROTEIN"/>
    <property type="match status" value="1"/>
</dbReference>
<feature type="region of interest" description="Disordered" evidence="3">
    <location>
        <begin position="1053"/>
        <end position="1077"/>
    </location>
</feature>
<dbReference type="GO" id="GO:0003682">
    <property type="term" value="F:chromatin binding"/>
    <property type="evidence" value="ECO:0007669"/>
    <property type="project" value="InterPro"/>
</dbReference>
<proteinExistence type="predicted"/>
<dbReference type="InterPro" id="IPR055315">
    <property type="entry name" value="Cramped-like"/>
</dbReference>
<evidence type="ECO:0000256" key="1">
    <source>
        <dbReference type="ARBA" id="ARBA00023125"/>
    </source>
</evidence>
<dbReference type="GO" id="GO:0005634">
    <property type="term" value="C:nucleus"/>
    <property type="evidence" value="ECO:0007669"/>
    <property type="project" value="TreeGrafter"/>
</dbReference>
<organism evidence="4 5">
    <name type="scientific">Adineta steineri</name>
    <dbReference type="NCBI Taxonomy" id="433720"/>
    <lineage>
        <taxon>Eukaryota</taxon>
        <taxon>Metazoa</taxon>
        <taxon>Spiralia</taxon>
        <taxon>Gnathifera</taxon>
        <taxon>Rotifera</taxon>
        <taxon>Eurotatoria</taxon>
        <taxon>Bdelloidea</taxon>
        <taxon>Adinetida</taxon>
        <taxon>Adinetidae</taxon>
        <taxon>Adineta</taxon>
    </lineage>
</organism>
<protein>
    <submittedName>
        <fullName evidence="4">Uncharacterized protein</fullName>
    </submittedName>
</protein>
<feature type="compositionally biased region" description="Low complexity" evidence="3">
    <location>
        <begin position="1063"/>
        <end position="1077"/>
    </location>
</feature>